<keyword evidence="8" id="KW-0408">Iron</keyword>
<dbReference type="Proteomes" id="UP000182573">
    <property type="component" value="Unassembled WGS sequence"/>
</dbReference>
<dbReference type="GO" id="GO:0046872">
    <property type="term" value="F:metal ion binding"/>
    <property type="evidence" value="ECO:0007669"/>
    <property type="project" value="UniProtKB-KW"/>
</dbReference>
<dbReference type="SMART" id="SM00487">
    <property type="entry name" value="DEXDc"/>
    <property type="match status" value="1"/>
</dbReference>
<evidence type="ECO:0000256" key="6">
    <source>
        <dbReference type="ARBA" id="ARBA00022806"/>
    </source>
</evidence>
<dbReference type="InterPro" id="IPR006555">
    <property type="entry name" value="ATP-dep_Helicase_C"/>
</dbReference>
<evidence type="ECO:0000256" key="10">
    <source>
        <dbReference type="ARBA" id="ARBA00023125"/>
    </source>
</evidence>
<dbReference type="InterPro" id="IPR014013">
    <property type="entry name" value="Helic_SF1/SF2_ATP-bd_DinG/Rad3"/>
</dbReference>
<evidence type="ECO:0000256" key="9">
    <source>
        <dbReference type="ARBA" id="ARBA00023014"/>
    </source>
</evidence>
<keyword evidence="4" id="KW-0227">DNA damage</keyword>
<evidence type="ECO:0000259" key="14">
    <source>
        <dbReference type="PROSITE" id="PS51193"/>
    </source>
</evidence>
<dbReference type="GO" id="GO:0003677">
    <property type="term" value="F:DNA binding"/>
    <property type="evidence" value="ECO:0007669"/>
    <property type="project" value="UniProtKB-KW"/>
</dbReference>
<dbReference type="PROSITE" id="PS51193">
    <property type="entry name" value="HELICASE_ATP_BIND_2"/>
    <property type="match status" value="1"/>
</dbReference>
<evidence type="ECO:0000256" key="3">
    <source>
        <dbReference type="ARBA" id="ARBA00022741"/>
    </source>
</evidence>
<dbReference type="SUPFAM" id="SSF52540">
    <property type="entry name" value="P-loop containing nucleoside triphosphate hydrolases"/>
    <property type="match status" value="1"/>
</dbReference>
<feature type="coiled-coil region" evidence="13">
    <location>
        <begin position="117"/>
        <end position="176"/>
    </location>
</feature>
<keyword evidence="3" id="KW-0547">Nucleotide-binding</keyword>
<keyword evidence="1" id="KW-0004">4Fe-4S</keyword>
<dbReference type="InterPro" id="IPR042493">
    <property type="entry name" value="XPD_DNA_FeS"/>
</dbReference>
<evidence type="ECO:0000256" key="12">
    <source>
        <dbReference type="ARBA" id="ARBA00023235"/>
    </source>
</evidence>
<evidence type="ECO:0000256" key="7">
    <source>
        <dbReference type="ARBA" id="ARBA00022840"/>
    </source>
</evidence>
<evidence type="ECO:0000256" key="13">
    <source>
        <dbReference type="SAM" id="Coils"/>
    </source>
</evidence>
<dbReference type="PANTHER" id="PTHR11472:SF34">
    <property type="entry name" value="REGULATOR OF TELOMERE ELONGATION HELICASE 1"/>
    <property type="match status" value="1"/>
</dbReference>
<dbReference type="PANTHER" id="PTHR11472">
    <property type="entry name" value="DNA REPAIR DEAD HELICASE RAD3/XP-D SUBFAMILY MEMBER"/>
    <property type="match status" value="1"/>
</dbReference>
<reference evidence="15 16" key="1">
    <citation type="submission" date="2016-10" db="EMBL/GenBank/DDBJ databases">
        <authorList>
            <person name="de Groot N.N."/>
        </authorList>
    </citation>
    <scope>NUCLEOTIDE SEQUENCE [LARGE SCALE GENOMIC DNA]</scope>
    <source>
        <strain evidence="15 16">DSM 3756</strain>
    </source>
</reference>
<dbReference type="STRING" id="28442.SAMN05443574_1078"/>
<name>A0A1H2WHF2_HALVA</name>
<dbReference type="InterPro" id="IPR010614">
    <property type="entry name" value="RAD3-like_helicase_DEAD"/>
</dbReference>
<dbReference type="Gene3D" id="1.10.275.40">
    <property type="match status" value="1"/>
</dbReference>
<dbReference type="Pfam" id="PF13307">
    <property type="entry name" value="Helicase_C_2"/>
    <property type="match status" value="1"/>
</dbReference>
<dbReference type="Gene3D" id="1.10.30.20">
    <property type="entry name" value="Bacterial XPD DNA helicase, FeS cluster domain"/>
    <property type="match status" value="1"/>
</dbReference>
<evidence type="ECO:0000313" key="15">
    <source>
        <dbReference type="EMBL" id="SDW79977.1"/>
    </source>
</evidence>
<dbReference type="InterPro" id="IPR027417">
    <property type="entry name" value="P-loop_NTPase"/>
</dbReference>
<evidence type="ECO:0000256" key="2">
    <source>
        <dbReference type="ARBA" id="ARBA00022723"/>
    </source>
</evidence>
<dbReference type="GO" id="GO:0051539">
    <property type="term" value="F:4 iron, 4 sulfur cluster binding"/>
    <property type="evidence" value="ECO:0007669"/>
    <property type="project" value="UniProtKB-KW"/>
</dbReference>
<keyword evidence="2" id="KW-0479">Metal-binding</keyword>
<dbReference type="GO" id="GO:0005524">
    <property type="term" value="F:ATP binding"/>
    <property type="evidence" value="ECO:0007669"/>
    <property type="project" value="UniProtKB-KW"/>
</dbReference>
<keyword evidence="6" id="KW-0347">Helicase</keyword>
<evidence type="ECO:0000256" key="4">
    <source>
        <dbReference type="ARBA" id="ARBA00022763"/>
    </source>
</evidence>
<dbReference type="InterPro" id="IPR006554">
    <property type="entry name" value="Helicase-like_DEXD_c2"/>
</dbReference>
<dbReference type="RefSeq" id="WP_004515910.1">
    <property type="nucleotide sequence ID" value="NZ_FNOF01000007.1"/>
</dbReference>
<proteinExistence type="predicted"/>
<dbReference type="InterPro" id="IPR014001">
    <property type="entry name" value="Helicase_ATP-bd"/>
</dbReference>
<keyword evidence="10" id="KW-0238">DNA-binding</keyword>
<sequence length="725" mass="82307">MATTDDGYMRFFPFEEPYDHQQEAMGTIYDALEEGRDVLFEGACGTGKTLASLVPALEHARETGKTVVITTNVHQQMRQFVEDARAITDKERLRAVVFRGKGSMCHIDVDYEECQALRDTTRDLVEVESDIAELEQREGELLSDGQAGSSEAMEARNAVVEELRDLQDEREEIETERSTCDHYYRNLTVDTSEFYAWLFDDVRTPDDVYEYAHEQGLCGYELLKEAMDGVDLVVCNYHHLLDPTIREQFFHWIGRDPEDIIAVFDEAHNVESAARDHARRTLTENTLDQAILELDSEEDARADAAANVIETFRDALVEAYEDSFEFGARAAVDEHWDDITIANDDRKDDLTLAFLQGYTGPGFHEELDRALELGRDLDARYQEAFKKGELDTRKECQTLQAAGFIADWLDESDETGQYPVVSVRRDESTDKVYGRAELYTCIPEEVTRDLFEDLHAAVLMSATLRPFDVTENVVGAEDPVTMAYGAQFPEERRRTYAVDGPALFSSERDDPQTQQRIARTLEDIVRFTPGNTLVFCPSYSEAERYHDMTAVSATRYLDEPGTQARDLREAFTSGDDGVLYTSLWGTLGEGVSYDGDDARTVVVVGVPYPHLDDRMDAVQNAYDTTFGEDEDDAGWRYAVEIPTVRKTRQALGRVVRSPEDFGARILLDKRYTEAAEMEMHDYAVRGTFPPEERREMVDIGPEKLKFAMLNFYQDMGAYDGPPPKP</sequence>
<dbReference type="InterPro" id="IPR045028">
    <property type="entry name" value="DinG/Rad3-like"/>
</dbReference>
<dbReference type="Gene3D" id="3.40.50.300">
    <property type="entry name" value="P-loop containing nucleotide triphosphate hydrolases"/>
    <property type="match status" value="2"/>
</dbReference>
<evidence type="ECO:0000256" key="11">
    <source>
        <dbReference type="ARBA" id="ARBA00023204"/>
    </source>
</evidence>
<dbReference type="EMBL" id="FNOF01000007">
    <property type="protein sequence ID" value="SDW79977.1"/>
    <property type="molecule type" value="Genomic_DNA"/>
</dbReference>
<dbReference type="GO" id="GO:0016818">
    <property type="term" value="F:hydrolase activity, acting on acid anhydrides, in phosphorus-containing anhydrides"/>
    <property type="evidence" value="ECO:0007669"/>
    <property type="project" value="InterPro"/>
</dbReference>
<evidence type="ECO:0000256" key="1">
    <source>
        <dbReference type="ARBA" id="ARBA00022485"/>
    </source>
</evidence>
<keyword evidence="9" id="KW-0411">Iron-sulfur</keyword>
<organism evidence="15 16">
    <name type="scientific">Haloarcula vallismortis</name>
    <name type="common">Halobacterium vallismortis</name>
    <dbReference type="NCBI Taxonomy" id="28442"/>
    <lineage>
        <taxon>Archaea</taxon>
        <taxon>Methanobacteriati</taxon>
        <taxon>Methanobacteriota</taxon>
        <taxon>Stenosarchaea group</taxon>
        <taxon>Halobacteria</taxon>
        <taxon>Halobacteriales</taxon>
        <taxon>Haloarculaceae</taxon>
        <taxon>Haloarcula</taxon>
    </lineage>
</organism>
<dbReference type="AlphaFoldDB" id="A0A1H2WHF2"/>
<evidence type="ECO:0000256" key="5">
    <source>
        <dbReference type="ARBA" id="ARBA00022801"/>
    </source>
</evidence>
<evidence type="ECO:0000313" key="16">
    <source>
        <dbReference type="Proteomes" id="UP000182573"/>
    </source>
</evidence>
<dbReference type="GO" id="GO:0006281">
    <property type="term" value="P:DNA repair"/>
    <property type="evidence" value="ECO:0007669"/>
    <property type="project" value="UniProtKB-KW"/>
</dbReference>
<evidence type="ECO:0000256" key="8">
    <source>
        <dbReference type="ARBA" id="ARBA00023004"/>
    </source>
</evidence>
<gene>
    <name evidence="15" type="ORF">SAMN05443574_1078</name>
</gene>
<dbReference type="SMART" id="SM00488">
    <property type="entry name" value="DEXDc2"/>
    <property type="match status" value="1"/>
</dbReference>
<accession>A0A1H2WHF2</accession>
<feature type="domain" description="Helicase ATP-binding" evidence="14">
    <location>
        <begin position="7"/>
        <end position="316"/>
    </location>
</feature>
<dbReference type="GO" id="GO:0003678">
    <property type="term" value="F:DNA helicase activity"/>
    <property type="evidence" value="ECO:0007669"/>
    <property type="project" value="InterPro"/>
</dbReference>
<keyword evidence="5" id="KW-0378">Hydrolase</keyword>
<keyword evidence="11" id="KW-0234">DNA repair</keyword>
<keyword evidence="7" id="KW-0067">ATP-binding</keyword>
<dbReference type="Pfam" id="PF06733">
    <property type="entry name" value="DEAD_2"/>
    <property type="match status" value="1"/>
</dbReference>
<protein>
    <submittedName>
        <fullName evidence="15">DNA excision repair protein ERCC-2</fullName>
    </submittedName>
</protein>
<keyword evidence="13" id="KW-0175">Coiled coil</keyword>
<keyword evidence="12" id="KW-0413">Isomerase</keyword>
<dbReference type="SMART" id="SM00491">
    <property type="entry name" value="HELICc2"/>
    <property type="match status" value="1"/>
</dbReference>